<dbReference type="EMBL" id="CAUYUJ010014960">
    <property type="protein sequence ID" value="CAK0848227.1"/>
    <property type="molecule type" value="Genomic_DNA"/>
</dbReference>
<proteinExistence type="predicted"/>
<feature type="region of interest" description="Disordered" evidence="1">
    <location>
        <begin position="82"/>
        <end position="128"/>
    </location>
</feature>
<reference evidence="2" key="1">
    <citation type="submission" date="2023-10" db="EMBL/GenBank/DDBJ databases">
        <authorList>
            <person name="Chen Y."/>
            <person name="Shah S."/>
            <person name="Dougan E. K."/>
            <person name="Thang M."/>
            <person name="Chan C."/>
        </authorList>
    </citation>
    <scope>NUCLEOTIDE SEQUENCE [LARGE SCALE GENOMIC DNA]</scope>
</reference>
<sequence>GRAAASVPLPPRLLLQLRALQAAPPPPAELDAPSFEGELAGVLGAGCETRHGLLDCAALAGVQSALLFDVLRAREELQALRRQRDDELRPAGVGRGGGRGNTTAAPPRHLVPHVVVSRVPAEKQDDHR</sequence>
<organism evidence="2 3">
    <name type="scientific">Prorocentrum cordatum</name>
    <dbReference type="NCBI Taxonomy" id="2364126"/>
    <lineage>
        <taxon>Eukaryota</taxon>
        <taxon>Sar</taxon>
        <taxon>Alveolata</taxon>
        <taxon>Dinophyceae</taxon>
        <taxon>Prorocentrales</taxon>
        <taxon>Prorocentraceae</taxon>
        <taxon>Prorocentrum</taxon>
    </lineage>
</organism>
<comment type="caution">
    <text evidence="2">The sequence shown here is derived from an EMBL/GenBank/DDBJ whole genome shotgun (WGS) entry which is preliminary data.</text>
</comment>
<evidence type="ECO:0000313" key="2">
    <source>
        <dbReference type="EMBL" id="CAK0848227.1"/>
    </source>
</evidence>
<keyword evidence="3" id="KW-1185">Reference proteome</keyword>
<feature type="non-terminal residue" evidence="2">
    <location>
        <position position="1"/>
    </location>
</feature>
<evidence type="ECO:0000313" key="3">
    <source>
        <dbReference type="Proteomes" id="UP001189429"/>
    </source>
</evidence>
<gene>
    <name evidence="2" type="ORF">PCOR1329_LOCUS41220</name>
</gene>
<protein>
    <submittedName>
        <fullName evidence="2">Uncharacterized protein</fullName>
    </submittedName>
</protein>
<evidence type="ECO:0000256" key="1">
    <source>
        <dbReference type="SAM" id="MobiDB-lite"/>
    </source>
</evidence>
<accession>A0ABN9TQ80</accession>
<name>A0ABN9TQ80_9DINO</name>
<dbReference type="Proteomes" id="UP001189429">
    <property type="component" value="Unassembled WGS sequence"/>
</dbReference>